<dbReference type="PANTHER" id="PTHR30294:SF29">
    <property type="entry name" value="MULTIDRUG ABC TRANSPORTER PERMEASE YBHS-RELATED"/>
    <property type="match status" value="1"/>
</dbReference>
<evidence type="ECO:0000256" key="5">
    <source>
        <dbReference type="ARBA" id="ARBA00022692"/>
    </source>
</evidence>
<gene>
    <name evidence="10" type="ORF">FN960_12580</name>
</gene>
<evidence type="ECO:0000313" key="11">
    <source>
        <dbReference type="Proteomes" id="UP000318521"/>
    </source>
</evidence>
<evidence type="ECO:0000256" key="6">
    <source>
        <dbReference type="ARBA" id="ARBA00022989"/>
    </source>
</evidence>
<dbReference type="GO" id="GO:0005886">
    <property type="term" value="C:plasma membrane"/>
    <property type="evidence" value="ECO:0007669"/>
    <property type="project" value="UniProtKB-SubCell"/>
</dbReference>
<keyword evidence="7 8" id="KW-0472">Membrane</keyword>
<dbReference type="OrthoDB" id="266913at2"/>
<dbReference type="PANTHER" id="PTHR30294">
    <property type="entry name" value="MEMBRANE COMPONENT OF ABC TRANSPORTER YHHJ-RELATED"/>
    <property type="match status" value="1"/>
</dbReference>
<dbReference type="AlphaFoldDB" id="A0A553ZXM2"/>
<comment type="subcellular location">
    <subcellularLocation>
        <location evidence="1">Cell membrane</location>
        <topology evidence="1">Multi-pass membrane protein</topology>
    </subcellularLocation>
</comment>
<dbReference type="PROSITE" id="PS51012">
    <property type="entry name" value="ABC_TM2"/>
    <property type="match status" value="1"/>
</dbReference>
<feature type="transmembrane region" description="Helical" evidence="8">
    <location>
        <begin position="346"/>
        <end position="364"/>
    </location>
</feature>
<feature type="transmembrane region" description="Helical" evidence="8">
    <location>
        <begin position="312"/>
        <end position="334"/>
    </location>
</feature>
<feature type="transmembrane region" description="Helical" evidence="8">
    <location>
        <begin position="223"/>
        <end position="244"/>
    </location>
</feature>
<name>A0A553ZXM2_9BACI</name>
<evidence type="ECO:0000259" key="9">
    <source>
        <dbReference type="PROSITE" id="PS51012"/>
    </source>
</evidence>
<comment type="caution">
    <text evidence="10">The sequence shown here is derived from an EMBL/GenBank/DDBJ whole genome shotgun (WGS) entry which is preliminary data.</text>
</comment>
<dbReference type="Pfam" id="PF12698">
    <property type="entry name" value="ABC2_membrane_3"/>
    <property type="match status" value="1"/>
</dbReference>
<accession>A0A553ZXM2</accession>
<organism evidence="10 11">
    <name type="scientific">Alkalicoccobacillus porphyridii</name>
    <dbReference type="NCBI Taxonomy" id="2597270"/>
    <lineage>
        <taxon>Bacteria</taxon>
        <taxon>Bacillati</taxon>
        <taxon>Bacillota</taxon>
        <taxon>Bacilli</taxon>
        <taxon>Bacillales</taxon>
        <taxon>Bacillaceae</taxon>
        <taxon>Alkalicoccobacillus</taxon>
    </lineage>
</organism>
<feature type="transmembrane region" description="Helical" evidence="8">
    <location>
        <begin position="284"/>
        <end position="303"/>
    </location>
</feature>
<evidence type="ECO:0000256" key="3">
    <source>
        <dbReference type="ARBA" id="ARBA00022448"/>
    </source>
</evidence>
<evidence type="ECO:0000256" key="8">
    <source>
        <dbReference type="SAM" id="Phobius"/>
    </source>
</evidence>
<evidence type="ECO:0000256" key="4">
    <source>
        <dbReference type="ARBA" id="ARBA00022475"/>
    </source>
</evidence>
<dbReference type="GO" id="GO:0140359">
    <property type="term" value="F:ABC-type transporter activity"/>
    <property type="evidence" value="ECO:0007669"/>
    <property type="project" value="InterPro"/>
</dbReference>
<dbReference type="InterPro" id="IPR047817">
    <property type="entry name" value="ABC2_TM_bact-type"/>
</dbReference>
<sequence>MNPIFLAQWMKEKRSPIIIIVFMSLSILVPVLLGSAFSSDSAMTIDVFSDVELSAEGTEEWLDQLNQTEAYVFELLDEQEARNKVSNGQRELAIQLFSDDYRIVASVDHTNLQAIEQYVNKVFMNELQLRYLTNELGHPDSIRDDIREGMEDAPIELQTSSIDGTALESYDMGQQLAIGFTLFMVMFTIGFKINAIADEKTSGLWNRVILSPLGKTKMYAGHLSYSTILGVVQIVTVFLCFLFLFDLNVAESPLKLLTLVVLYTLSMVALAMLFTSILKTPEQFNMVFPSVIPVIPLISGIYMPPGTITNSFILWIAELFPLAHAMEAIMSVLLYDASWNDLMSSIAKLLLLSTLYMGIGINLMERGKA</sequence>
<dbReference type="Proteomes" id="UP000318521">
    <property type="component" value="Unassembled WGS sequence"/>
</dbReference>
<evidence type="ECO:0000313" key="10">
    <source>
        <dbReference type="EMBL" id="TSB46192.1"/>
    </source>
</evidence>
<feature type="domain" description="ABC transmembrane type-2" evidence="9">
    <location>
        <begin position="139"/>
        <end position="367"/>
    </location>
</feature>
<evidence type="ECO:0000256" key="1">
    <source>
        <dbReference type="ARBA" id="ARBA00004651"/>
    </source>
</evidence>
<dbReference type="InterPro" id="IPR051449">
    <property type="entry name" value="ABC-2_transporter_component"/>
</dbReference>
<feature type="transmembrane region" description="Helical" evidence="8">
    <location>
        <begin position="15"/>
        <end position="33"/>
    </location>
</feature>
<dbReference type="InterPro" id="IPR013525">
    <property type="entry name" value="ABC2_TM"/>
</dbReference>
<protein>
    <submittedName>
        <fullName evidence="10">ABC transporter permease</fullName>
    </submittedName>
</protein>
<feature type="transmembrane region" description="Helical" evidence="8">
    <location>
        <begin position="256"/>
        <end position="278"/>
    </location>
</feature>
<reference evidence="10 11" key="1">
    <citation type="submission" date="2019-07" db="EMBL/GenBank/DDBJ databases">
        <authorList>
            <person name="Park Y.J."/>
            <person name="Jeong S.E."/>
            <person name="Jung H.S."/>
        </authorList>
    </citation>
    <scope>NUCLEOTIDE SEQUENCE [LARGE SCALE GENOMIC DNA]</scope>
    <source>
        <strain evidence="11">P16(2019)</strain>
    </source>
</reference>
<keyword evidence="4" id="KW-1003">Cell membrane</keyword>
<evidence type="ECO:0000256" key="7">
    <source>
        <dbReference type="ARBA" id="ARBA00023136"/>
    </source>
</evidence>
<keyword evidence="11" id="KW-1185">Reference proteome</keyword>
<proteinExistence type="inferred from homology"/>
<keyword evidence="5 8" id="KW-0812">Transmembrane</keyword>
<evidence type="ECO:0000256" key="2">
    <source>
        <dbReference type="ARBA" id="ARBA00007783"/>
    </source>
</evidence>
<keyword evidence="3" id="KW-0813">Transport</keyword>
<comment type="similarity">
    <text evidence="2">Belongs to the ABC-2 integral membrane protein family.</text>
</comment>
<dbReference type="RefSeq" id="WP_143849086.1">
    <property type="nucleotide sequence ID" value="NZ_VLXZ01000007.1"/>
</dbReference>
<dbReference type="EMBL" id="VLXZ01000007">
    <property type="protein sequence ID" value="TSB46192.1"/>
    <property type="molecule type" value="Genomic_DNA"/>
</dbReference>
<feature type="transmembrane region" description="Helical" evidence="8">
    <location>
        <begin position="176"/>
        <end position="197"/>
    </location>
</feature>
<keyword evidence="6 8" id="KW-1133">Transmembrane helix</keyword>